<evidence type="ECO:0000256" key="1">
    <source>
        <dbReference type="SAM" id="MobiDB-lite"/>
    </source>
</evidence>
<sequence length="472" mass="53177">MEENHPGIKWSSTATHRKNNTPNELLSHHRSVGIHENDGDDASQVNNRRSSTLSDYSMKDVRNVIQTSTDELLLPKLDSAKIEPIQCSSAWHSAPLAFALLPALGGIFFTNGSGFVTDILLLGLAAIFLNWSVRLPWDWYHAARHIQYSDDDSIGLLPTPEDEKDNEVSQSTTATGNIHGEEQEKQQATGNKQMKRNDAYEYAASELSRRESLALLSCFLFPLIGTYLLHALRSQLNRPKEGLISDYNLTIFLLASELRPIVHVMKLIQARTLHLQRIVSSKPYRKEVTLTTIKDISRRLEEVESRNLTLHKTSSEVTAIEKQLNLISSEIRKSLHSEIDTLNRAVRRYEKRASIQTIQTESRLQELESRLQDTISIAAIAAKATTSQRIHTHQLTTAIIKWAATTLIFPFQAFSSLVRLPGKFMISSTQVGKYMMPQQGKSVEKITKGMNAKKSFSRSSHLMEGEGRSFND</sequence>
<name>A0A383UU69_BLUHO</name>
<feature type="compositionally biased region" description="Basic and acidic residues" evidence="1">
    <location>
        <begin position="461"/>
        <end position="472"/>
    </location>
</feature>
<gene>
    <name evidence="2" type="ORF">BLGHR1_14655</name>
</gene>
<evidence type="ECO:0000313" key="2">
    <source>
        <dbReference type="EMBL" id="SZF03861.1"/>
    </source>
</evidence>
<dbReference type="EMBL" id="UNSH01000060">
    <property type="protein sequence ID" value="SZF03861.1"/>
    <property type="molecule type" value="Genomic_DNA"/>
</dbReference>
<dbReference type="Proteomes" id="UP000275772">
    <property type="component" value="Unassembled WGS sequence"/>
</dbReference>
<dbReference type="PANTHER" id="PTHR42032:SF1">
    <property type="entry name" value="YALI0E30679P"/>
    <property type="match status" value="1"/>
</dbReference>
<feature type="region of interest" description="Disordered" evidence="1">
    <location>
        <begin position="156"/>
        <end position="194"/>
    </location>
</feature>
<evidence type="ECO:0000313" key="3">
    <source>
        <dbReference type="Proteomes" id="UP000275772"/>
    </source>
</evidence>
<accession>A0A383UU69</accession>
<feature type="compositionally biased region" description="Polar residues" evidence="1">
    <location>
        <begin position="10"/>
        <end position="24"/>
    </location>
</feature>
<dbReference type="VEuPathDB" id="FungiDB:BLGHR1_14655"/>
<protein>
    <submittedName>
        <fullName evidence="2">Uncharacterized protein</fullName>
    </submittedName>
</protein>
<dbReference type="PANTHER" id="PTHR42032">
    <property type="entry name" value="YALI0E30679P"/>
    <property type="match status" value="1"/>
</dbReference>
<organism evidence="2 3">
    <name type="scientific">Blumeria hordei</name>
    <name type="common">Barley powdery mildew</name>
    <name type="synonym">Blumeria graminis f. sp. hordei</name>
    <dbReference type="NCBI Taxonomy" id="2867405"/>
    <lineage>
        <taxon>Eukaryota</taxon>
        <taxon>Fungi</taxon>
        <taxon>Dikarya</taxon>
        <taxon>Ascomycota</taxon>
        <taxon>Pezizomycotina</taxon>
        <taxon>Leotiomycetes</taxon>
        <taxon>Erysiphales</taxon>
        <taxon>Erysiphaceae</taxon>
        <taxon>Blumeria</taxon>
    </lineage>
</organism>
<feature type="region of interest" description="Disordered" evidence="1">
    <location>
        <begin position="1"/>
        <end position="24"/>
    </location>
</feature>
<reference evidence="2 3" key="1">
    <citation type="submission" date="2017-11" db="EMBL/GenBank/DDBJ databases">
        <authorList>
            <person name="Kracher B."/>
        </authorList>
    </citation>
    <scope>NUCLEOTIDE SEQUENCE [LARGE SCALE GENOMIC DNA]</scope>
    <source>
        <strain evidence="2 3">RACE1</strain>
    </source>
</reference>
<feature type="region of interest" description="Disordered" evidence="1">
    <location>
        <begin position="450"/>
        <end position="472"/>
    </location>
</feature>
<dbReference type="AlphaFoldDB" id="A0A383UU69"/>
<proteinExistence type="predicted"/>